<dbReference type="PANTHER" id="PTHR33747">
    <property type="entry name" value="UPF0225 PROTEIN SCO1677"/>
    <property type="match status" value="1"/>
</dbReference>
<dbReference type="Proteomes" id="UP001365846">
    <property type="component" value="Unassembled WGS sequence"/>
</dbReference>
<protein>
    <submittedName>
        <fullName evidence="3">YchJ family metal-binding protein</fullName>
    </submittedName>
</protein>
<dbReference type="EMBL" id="JBBKZU010000009">
    <property type="protein sequence ID" value="MEJ8813475.1"/>
    <property type="molecule type" value="Genomic_DNA"/>
</dbReference>
<name>A0ABU8VIS7_9BURK</name>
<keyword evidence="4" id="KW-1185">Reference proteome</keyword>
<proteinExistence type="predicted"/>
<dbReference type="Pfam" id="PF17775">
    <property type="entry name" value="YchJ_M-like"/>
    <property type="match status" value="1"/>
</dbReference>
<feature type="region of interest" description="Disordered" evidence="1">
    <location>
        <begin position="1"/>
        <end position="23"/>
    </location>
</feature>
<accession>A0ABU8VIS7</accession>
<organism evidence="3 4">
    <name type="scientific">Variovorax ureilyticus</name>
    <dbReference type="NCBI Taxonomy" id="1836198"/>
    <lineage>
        <taxon>Bacteria</taxon>
        <taxon>Pseudomonadati</taxon>
        <taxon>Pseudomonadota</taxon>
        <taxon>Betaproteobacteria</taxon>
        <taxon>Burkholderiales</taxon>
        <taxon>Comamonadaceae</taxon>
        <taxon>Variovorax</taxon>
    </lineage>
</organism>
<evidence type="ECO:0000313" key="3">
    <source>
        <dbReference type="EMBL" id="MEJ8813475.1"/>
    </source>
</evidence>
<reference evidence="3 4" key="1">
    <citation type="submission" date="2024-03" db="EMBL/GenBank/DDBJ databases">
        <title>Novel species of the genus Variovorax.</title>
        <authorList>
            <person name="Liu Q."/>
            <person name="Xin Y.-H."/>
        </authorList>
    </citation>
    <scope>NUCLEOTIDE SEQUENCE [LARGE SCALE GENOMIC DNA]</scope>
    <source>
        <strain evidence="3 4">KACC 18899</strain>
    </source>
</reference>
<gene>
    <name evidence="3" type="ORF">WKW77_20485</name>
</gene>
<comment type="caution">
    <text evidence="3">The sequence shown here is derived from an EMBL/GenBank/DDBJ whole genome shotgun (WGS) entry which is preliminary data.</text>
</comment>
<evidence type="ECO:0000259" key="2">
    <source>
        <dbReference type="Pfam" id="PF17775"/>
    </source>
</evidence>
<dbReference type="InterPro" id="IPR048469">
    <property type="entry name" value="YchJ-like_M"/>
</dbReference>
<dbReference type="RefSeq" id="WP_340358721.1">
    <property type="nucleotide sequence ID" value="NZ_JBBKZU010000009.1"/>
</dbReference>
<dbReference type="InterPro" id="IPR032710">
    <property type="entry name" value="NTF2-like_dom_sf"/>
</dbReference>
<dbReference type="PANTHER" id="PTHR33747:SF1">
    <property type="entry name" value="ADENYLATE CYCLASE-ASSOCIATED CAP C-TERMINAL DOMAIN-CONTAINING PROTEIN"/>
    <property type="match status" value="1"/>
</dbReference>
<dbReference type="Gene3D" id="3.10.450.50">
    <property type="match status" value="1"/>
</dbReference>
<evidence type="ECO:0000256" key="1">
    <source>
        <dbReference type="SAM" id="MobiDB-lite"/>
    </source>
</evidence>
<evidence type="ECO:0000313" key="4">
    <source>
        <dbReference type="Proteomes" id="UP001365846"/>
    </source>
</evidence>
<sequence>MSKSSSGSALVQCPCGRRDRKGSALPYAQCCGRYVDDFERTPAPDAESLMRSRYTAFVRERADYLLATWHRTTRPGSLDFEPEVKWLGLDVRSRSASDADQAEVEFVARQRGKTGAAVRLHERSRFVREPDGELKRWYYVDGDLR</sequence>
<feature type="domain" description="YchJ-like middle NTF2-like" evidence="2">
    <location>
        <begin position="45"/>
        <end position="142"/>
    </location>
</feature>
<dbReference type="SUPFAM" id="SSF54427">
    <property type="entry name" value="NTF2-like"/>
    <property type="match status" value="1"/>
</dbReference>